<reference evidence="3" key="1">
    <citation type="journal article" date="2005" name="Nature">
        <title>The map-based sequence of the rice genome.</title>
        <authorList>
            <consortium name="International rice genome sequencing project (IRGSP)"/>
            <person name="Matsumoto T."/>
            <person name="Wu J."/>
            <person name="Kanamori H."/>
            <person name="Katayose Y."/>
            <person name="Fujisawa M."/>
            <person name="Namiki N."/>
            <person name="Mizuno H."/>
            <person name="Yamamoto K."/>
            <person name="Antonio B.A."/>
            <person name="Baba T."/>
            <person name="Sakata K."/>
            <person name="Nagamura Y."/>
            <person name="Aoki H."/>
            <person name="Arikawa K."/>
            <person name="Arita K."/>
            <person name="Bito T."/>
            <person name="Chiden Y."/>
            <person name="Fujitsuka N."/>
            <person name="Fukunaka R."/>
            <person name="Hamada M."/>
            <person name="Harada C."/>
            <person name="Hayashi A."/>
            <person name="Hijishita S."/>
            <person name="Honda M."/>
            <person name="Hosokawa S."/>
            <person name="Ichikawa Y."/>
            <person name="Idonuma A."/>
            <person name="Iijima M."/>
            <person name="Ikeda M."/>
            <person name="Ikeno M."/>
            <person name="Ito K."/>
            <person name="Ito S."/>
            <person name="Ito T."/>
            <person name="Ito Y."/>
            <person name="Ito Y."/>
            <person name="Iwabuchi A."/>
            <person name="Kamiya K."/>
            <person name="Karasawa W."/>
            <person name="Kurita K."/>
            <person name="Katagiri S."/>
            <person name="Kikuta A."/>
            <person name="Kobayashi H."/>
            <person name="Kobayashi N."/>
            <person name="Machita K."/>
            <person name="Maehara T."/>
            <person name="Masukawa M."/>
            <person name="Mizubayashi T."/>
            <person name="Mukai Y."/>
            <person name="Nagasaki H."/>
            <person name="Nagata Y."/>
            <person name="Naito S."/>
            <person name="Nakashima M."/>
            <person name="Nakama Y."/>
            <person name="Nakamichi Y."/>
            <person name="Nakamura M."/>
            <person name="Meguro A."/>
            <person name="Negishi M."/>
            <person name="Ohta I."/>
            <person name="Ohta T."/>
            <person name="Okamoto M."/>
            <person name="Ono N."/>
            <person name="Saji S."/>
            <person name="Sakaguchi M."/>
            <person name="Sakai K."/>
            <person name="Shibata M."/>
            <person name="Shimokawa T."/>
            <person name="Song J."/>
            <person name="Takazaki Y."/>
            <person name="Terasawa K."/>
            <person name="Tsugane M."/>
            <person name="Tsuji K."/>
            <person name="Ueda S."/>
            <person name="Waki K."/>
            <person name="Yamagata H."/>
            <person name="Yamamoto M."/>
            <person name="Yamamoto S."/>
            <person name="Yamane H."/>
            <person name="Yoshiki S."/>
            <person name="Yoshihara R."/>
            <person name="Yukawa K."/>
            <person name="Zhong H."/>
            <person name="Yano M."/>
            <person name="Yuan Q."/>
            <person name="Ouyang S."/>
            <person name="Liu J."/>
            <person name="Jones K.M."/>
            <person name="Gansberger K."/>
            <person name="Moffat K."/>
            <person name="Hill J."/>
            <person name="Bera J."/>
            <person name="Fadrosh D."/>
            <person name="Jin S."/>
            <person name="Johri S."/>
            <person name="Kim M."/>
            <person name="Overton L."/>
            <person name="Reardon M."/>
            <person name="Tsitrin T."/>
            <person name="Vuong H."/>
            <person name="Weaver B."/>
            <person name="Ciecko A."/>
            <person name="Tallon L."/>
            <person name="Jackson J."/>
            <person name="Pai G."/>
            <person name="Aken S.V."/>
            <person name="Utterback T."/>
            <person name="Reidmuller S."/>
            <person name="Feldblyum T."/>
            <person name="Hsiao J."/>
            <person name="Zismann V."/>
            <person name="Iobst S."/>
            <person name="de Vazeille A.R."/>
            <person name="Buell C.R."/>
            <person name="Ying K."/>
            <person name="Li Y."/>
            <person name="Lu T."/>
            <person name="Huang Y."/>
            <person name="Zhao Q."/>
            <person name="Feng Q."/>
            <person name="Zhang L."/>
            <person name="Zhu J."/>
            <person name="Weng Q."/>
            <person name="Mu J."/>
            <person name="Lu Y."/>
            <person name="Fan D."/>
            <person name="Liu Y."/>
            <person name="Guan J."/>
            <person name="Zhang Y."/>
            <person name="Yu S."/>
            <person name="Liu X."/>
            <person name="Zhang Y."/>
            <person name="Hong G."/>
            <person name="Han B."/>
            <person name="Choisne N."/>
            <person name="Demange N."/>
            <person name="Orjeda G."/>
            <person name="Samain S."/>
            <person name="Cattolico L."/>
            <person name="Pelletier E."/>
            <person name="Couloux A."/>
            <person name="Segurens B."/>
            <person name="Wincker P."/>
            <person name="D'Hont A."/>
            <person name="Scarpelli C."/>
            <person name="Weissenbach J."/>
            <person name="Salanoubat M."/>
            <person name="Quetier F."/>
            <person name="Yu Y."/>
            <person name="Kim H.R."/>
            <person name="Rambo T."/>
            <person name="Currie J."/>
            <person name="Collura K."/>
            <person name="Luo M."/>
            <person name="Yang T."/>
            <person name="Ammiraju J.S.S."/>
            <person name="Engler F."/>
            <person name="Soderlund C."/>
            <person name="Wing R.A."/>
            <person name="Palmer L.E."/>
            <person name="de la Bastide M."/>
            <person name="Spiegel L."/>
            <person name="Nascimento L."/>
            <person name="Zutavern T."/>
            <person name="O'Shaughnessy A."/>
            <person name="Dike S."/>
            <person name="Dedhia N."/>
            <person name="Preston R."/>
            <person name="Balija V."/>
            <person name="McCombie W.R."/>
            <person name="Chow T."/>
            <person name="Chen H."/>
            <person name="Chung M."/>
            <person name="Chen C."/>
            <person name="Shaw J."/>
            <person name="Wu H."/>
            <person name="Hsiao K."/>
            <person name="Chao Y."/>
            <person name="Chu M."/>
            <person name="Cheng C."/>
            <person name="Hour A."/>
            <person name="Lee P."/>
            <person name="Lin S."/>
            <person name="Lin Y."/>
            <person name="Liou J."/>
            <person name="Liu S."/>
            <person name="Hsing Y."/>
            <person name="Raghuvanshi S."/>
            <person name="Mohanty A."/>
            <person name="Bharti A.K."/>
            <person name="Gaur A."/>
            <person name="Gupta V."/>
            <person name="Kumar D."/>
            <person name="Ravi V."/>
            <person name="Vij S."/>
            <person name="Kapur A."/>
            <person name="Khurana P."/>
            <person name="Khurana P."/>
            <person name="Khurana J.P."/>
            <person name="Tyagi A.K."/>
            <person name="Gaikwad K."/>
            <person name="Singh A."/>
            <person name="Dalal V."/>
            <person name="Srivastava S."/>
            <person name="Dixit A."/>
            <person name="Pal A.K."/>
            <person name="Ghazi I.A."/>
            <person name="Yadav M."/>
            <person name="Pandit A."/>
            <person name="Bhargava A."/>
            <person name="Sureshbabu K."/>
            <person name="Batra K."/>
            <person name="Sharma T.R."/>
            <person name="Mohapatra T."/>
            <person name="Singh N.K."/>
            <person name="Messing J."/>
            <person name="Nelson A.B."/>
            <person name="Fuks G."/>
            <person name="Kavchok S."/>
            <person name="Keizer G."/>
            <person name="Linton E."/>
            <person name="Llaca V."/>
            <person name="Song R."/>
            <person name="Tanyolac B."/>
            <person name="Young S."/>
            <person name="Ho-Il K."/>
            <person name="Hahn J.H."/>
            <person name="Sangsakoo G."/>
            <person name="Vanavichit A."/>
            <person name="de Mattos Luiz.A.T."/>
            <person name="Zimmer P.D."/>
            <person name="Malone G."/>
            <person name="Dellagostin O."/>
            <person name="de Oliveira A.C."/>
            <person name="Bevan M."/>
            <person name="Bancroft I."/>
            <person name="Minx P."/>
            <person name="Cordum H."/>
            <person name="Wilson R."/>
            <person name="Cheng Z."/>
            <person name="Jin W."/>
            <person name="Jiang J."/>
            <person name="Leong S.A."/>
            <person name="Iwama H."/>
            <person name="Gojobori T."/>
            <person name="Itoh T."/>
            <person name="Niimura Y."/>
            <person name="Fujii Y."/>
            <person name="Habara T."/>
            <person name="Sakai H."/>
            <person name="Sato Y."/>
            <person name="Wilson G."/>
            <person name="Kumar K."/>
            <person name="McCouch S."/>
            <person name="Juretic N."/>
            <person name="Hoen D."/>
            <person name="Wright S."/>
            <person name="Bruskiewich R."/>
            <person name="Bureau T."/>
            <person name="Miyao A."/>
            <person name="Hirochika H."/>
            <person name="Nishikawa T."/>
            <person name="Kadowaki K."/>
            <person name="Sugiura M."/>
            <person name="Burr B."/>
            <person name="Sasaki T."/>
        </authorList>
    </citation>
    <scope>NUCLEOTIDE SEQUENCE [LARGE SCALE GENOMIC DNA]</scope>
    <source>
        <strain evidence="3">cv. Nipponbare</strain>
    </source>
</reference>
<dbReference type="EMBL" id="AP004137">
    <property type="protein sequence ID" value="BAC98524.1"/>
    <property type="molecule type" value="Genomic_DNA"/>
</dbReference>
<reference evidence="3" key="2">
    <citation type="journal article" date="2008" name="Nucleic Acids Res.">
        <title>The rice annotation project database (RAP-DB): 2008 update.</title>
        <authorList>
            <consortium name="The rice annotation project (RAP)"/>
        </authorList>
    </citation>
    <scope>GENOME REANNOTATION</scope>
    <source>
        <strain evidence="3">cv. Nipponbare</strain>
    </source>
</reference>
<accession>Q6ZGE2</accession>
<gene>
    <name evidence="2" type="primary">OJ1297_D02.10</name>
</gene>
<organism evidence="2 3">
    <name type="scientific">Oryza sativa subsp. japonica</name>
    <name type="common">Rice</name>
    <dbReference type="NCBI Taxonomy" id="39947"/>
    <lineage>
        <taxon>Eukaryota</taxon>
        <taxon>Viridiplantae</taxon>
        <taxon>Streptophyta</taxon>
        <taxon>Embryophyta</taxon>
        <taxon>Tracheophyta</taxon>
        <taxon>Spermatophyta</taxon>
        <taxon>Magnoliopsida</taxon>
        <taxon>Liliopsida</taxon>
        <taxon>Poales</taxon>
        <taxon>Poaceae</taxon>
        <taxon>BOP clade</taxon>
        <taxon>Oryzoideae</taxon>
        <taxon>Oryzeae</taxon>
        <taxon>Oryzinae</taxon>
        <taxon>Oryza</taxon>
        <taxon>Oryza sativa</taxon>
    </lineage>
</organism>
<dbReference type="Proteomes" id="UP000000763">
    <property type="component" value="Chromosome 8"/>
</dbReference>
<evidence type="ECO:0000313" key="2">
    <source>
        <dbReference type="EMBL" id="BAC98524.1"/>
    </source>
</evidence>
<feature type="region of interest" description="Disordered" evidence="1">
    <location>
        <begin position="1"/>
        <end position="61"/>
    </location>
</feature>
<protein>
    <submittedName>
        <fullName evidence="2">Uncharacterized protein</fullName>
    </submittedName>
</protein>
<feature type="compositionally biased region" description="Low complexity" evidence="1">
    <location>
        <begin position="1"/>
        <end position="15"/>
    </location>
</feature>
<evidence type="ECO:0000256" key="1">
    <source>
        <dbReference type="SAM" id="MobiDB-lite"/>
    </source>
</evidence>
<proteinExistence type="predicted"/>
<sequence>MAQGPFFPSIASPSAASPPFPVPPQRHASPTSPSLAPTRPSGPSATIRSTSQRWSSHHRHIRRETAPLLEGCWWCCHRHQRCRRKQGDTTSTPLLELLLVPPPSSVPALHARGHGGPGPVGELLLSSVQSLNRSSTVTANQSSTPSCSLGDICS</sequence>
<dbReference type="AlphaFoldDB" id="Q6ZGE2"/>
<feature type="compositionally biased region" description="Polar residues" evidence="1">
    <location>
        <begin position="28"/>
        <end position="54"/>
    </location>
</feature>
<evidence type="ECO:0000313" key="3">
    <source>
        <dbReference type="Proteomes" id="UP000000763"/>
    </source>
</evidence>
<name>Q6ZGE2_ORYSJ</name>